<evidence type="ECO:0000256" key="4">
    <source>
        <dbReference type="ARBA" id="ARBA00022692"/>
    </source>
</evidence>
<dbReference type="AlphaFoldDB" id="A0A7X9S1F4"/>
<evidence type="ECO:0000256" key="1">
    <source>
        <dbReference type="ARBA" id="ARBA00004571"/>
    </source>
</evidence>
<dbReference type="GO" id="GO:0009279">
    <property type="term" value="C:cell outer membrane"/>
    <property type="evidence" value="ECO:0007669"/>
    <property type="project" value="UniProtKB-SubCell"/>
</dbReference>
<dbReference type="InterPro" id="IPR012910">
    <property type="entry name" value="Plug_dom"/>
</dbReference>
<dbReference type="InterPro" id="IPR000531">
    <property type="entry name" value="Beta-barrel_TonB"/>
</dbReference>
<accession>A0A7X9S1F4</accession>
<gene>
    <name evidence="13" type="ORF">HHU12_31590</name>
</gene>
<dbReference type="Pfam" id="PF07715">
    <property type="entry name" value="Plug"/>
    <property type="match status" value="1"/>
</dbReference>
<dbReference type="RefSeq" id="WP_169660733.1">
    <property type="nucleotide sequence ID" value="NZ_JABANE010000174.1"/>
</dbReference>
<reference evidence="13 14" key="1">
    <citation type="submission" date="2020-04" db="EMBL/GenBank/DDBJ databases">
        <title>Flammeovirga sp. SR4, a novel species isolated from seawater.</title>
        <authorList>
            <person name="Wang X."/>
        </authorList>
    </citation>
    <scope>NUCLEOTIDE SEQUENCE [LARGE SCALE GENOMIC DNA]</scope>
    <source>
        <strain evidence="13 14">ATCC 23126</strain>
    </source>
</reference>
<dbReference type="Proteomes" id="UP000576082">
    <property type="component" value="Unassembled WGS sequence"/>
</dbReference>
<evidence type="ECO:0000259" key="11">
    <source>
        <dbReference type="Pfam" id="PF00593"/>
    </source>
</evidence>
<comment type="subcellular location">
    <subcellularLocation>
        <location evidence="1 8">Cell outer membrane</location>
        <topology evidence="1 8">Multi-pass membrane protein</topology>
    </subcellularLocation>
</comment>
<keyword evidence="5 9" id="KW-0798">TonB box</keyword>
<comment type="caution">
    <text evidence="13">The sequence shown here is derived from an EMBL/GenBank/DDBJ whole genome shotgun (WGS) entry which is preliminary data.</text>
</comment>
<dbReference type="PROSITE" id="PS52016">
    <property type="entry name" value="TONB_DEPENDENT_REC_3"/>
    <property type="match status" value="1"/>
</dbReference>
<evidence type="ECO:0000256" key="2">
    <source>
        <dbReference type="ARBA" id="ARBA00022448"/>
    </source>
</evidence>
<evidence type="ECO:0000256" key="8">
    <source>
        <dbReference type="PROSITE-ProRule" id="PRU01360"/>
    </source>
</evidence>
<dbReference type="InterPro" id="IPR008969">
    <property type="entry name" value="CarboxyPept-like_regulatory"/>
</dbReference>
<dbReference type="InterPro" id="IPR039426">
    <property type="entry name" value="TonB-dep_rcpt-like"/>
</dbReference>
<evidence type="ECO:0000256" key="5">
    <source>
        <dbReference type="ARBA" id="ARBA00023077"/>
    </source>
</evidence>
<sequence length="847" mass="92334">MKQILPNLFLLLLISFTSVNAQTTLISGIINDQNGDPLPGAVIYEKTNPSHGTAADFEGQFQIEVKENTTLVVRLMGFQEQEVVATQNMKVSLKEDATELEAIEIVGSRSQNRTVTETPVAIDVINLEEVTAATGQLDMNQLLQYVAPSFNANRQSGADGADHVDPATLRGLGPDQTLVLINGKRRHQSSLVNLYGTRGRGNTGTDLNAIPMAAIERIEILRDGASAQYGSDAIAGVINIVLKKNSEGVNVNLGTGVTSEGDGATANVDVNYGTKLGNDGGYLNLTGQYQFRDRTNRVPENQEVFRNYVGDALAQSGGAFFNAGLPLSENTEIYAFGGANYRHGESYAWTRTADDDRNVPGIFPDGFDPNIISDITDFSISAGVKTNYKDWKIDFNNTFGHNEFKYSLNNTVNASMGMLSPTSFYAGKHYLSQNVTGVDVSKYYDGILEGMNIAFGSEFRIDTYGIGAGEYDSYAQYPNGTGGASEGAPGGSQGFPGFRPENVVNAHRTNVALYLDIETDITEKWMVAVAGRYENYSDFGSTLNGKIATRYEFSPAFAMRGSVSTGFRAPSLAQKHYSSTFTDVEGGVTIDKVIAPNDSELAKALGIPELTQEKALNASLGFTLNPLEGLSLTVDGYYVAIDDRIVLTGAFTDDDPDIGDDLKDLNVGAAQFFTNALDTRTYGVDIVLAYTYQMDLHNFTASVAGNFNHMELGEINTNDKLEGKEDIYFGEREQMFLLASAPRSKFNFSLSHNYKKLSSMIRLNRYSSVELMDWDGNIDHYDPRITTDIAITYAVNPKVSWTLGGNNIFNVYPTKQDPLATESGGYHDAVQMGFNGAYFYTKLGFAF</sequence>
<evidence type="ECO:0000256" key="6">
    <source>
        <dbReference type="ARBA" id="ARBA00023136"/>
    </source>
</evidence>
<organism evidence="13 14">
    <name type="scientific">Flammeovirga aprica JL-4</name>
    <dbReference type="NCBI Taxonomy" id="694437"/>
    <lineage>
        <taxon>Bacteria</taxon>
        <taxon>Pseudomonadati</taxon>
        <taxon>Bacteroidota</taxon>
        <taxon>Cytophagia</taxon>
        <taxon>Cytophagales</taxon>
        <taxon>Flammeovirgaceae</taxon>
        <taxon>Flammeovirga</taxon>
    </lineage>
</organism>
<dbReference type="Pfam" id="PF00593">
    <property type="entry name" value="TonB_dep_Rec_b-barrel"/>
    <property type="match status" value="1"/>
</dbReference>
<dbReference type="SUPFAM" id="SSF49464">
    <property type="entry name" value="Carboxypeptidase regulatory domain-like"/>
    <property type="match status" value="1"/>
</dbReference>
<feature type="domain" description="TonB-dependent receptor-like beta-barrel" evidence="11">
    <location>
        <begin position="333"/>
        <end position="808"/>
    </location>
</feature>
<keyword evidence="3 8" id="KW-1134">Transmembrane beta strand</keyword>
<comment type="similarity">
    <text evidence="8 9">Belongs to the TonB-dependent receptor family.</text>
</comment>
<dbReference type="InterPro" id="IPR036942">
    <property type="entry name" value="Beta-barrel_TonB_sf"/>
</dbReference>
<proteinExistence type="inferred from homology"/>
<dbReference type="PANTHER" id="PTHR47234:SF3">
    <property type="entry name" value="SECRETIN_TONB SHORT N-TERMINAL DOMAIN-CONTAINING PROTEIN"/>
    <property type="match status" value="1"/>
</dbReference>
<name>A0A7X9S1F4_9BACT</name>
<dbReference type="Gene3D" id="2.170.130.10">
    <property type="entry name" value="TonB-dependent receptor, plug domain"/>
    <property type="match status" value="1"/>
</dbReference>
<evidence type="ECO:0000313" key="13">
    <source>
        <dbReference type="EMBL" id="NME72546.1"/>
    </source>
</evidence>
<evidence type="ECO:0000256" key="10">
    <source>
        <dbReference type="SAM" id="SignalP"/>
    </source>
</evidence>
<dbReference type="SUPFAM" id="SSF56935">
    <property type="entry name" value="Porins"/>
    <property type="match status" value="1"/>
</dbReference>
<keyword evidence="4 8" id="KW-0812">Transmembrane</keyword>
<feature type="chain" id="PRO_5031081662" evidence="10">
    <location>
        <begin position="22"/>
        <end position="847"/>
    </location>
</feature>
<dbReference type="PANTHER" id="PTHR47234">
    <property type="match status" value="1"/>
</dbReference>
<evidence type="ECO:0000256" key="7">
    <source>
        <dbReference type="ARBA" id="ARBA00023237"/>
    </source>
</evidence>
<keyword evidence="6 8" id="KW-0472">Membrane</keyword>
<dbReference type="Pfam" id="PF13715">
    <property type="entry name" value="CarbopepD_reg_2"/>
    <property type="match status" value="1"/>
</dbReference>
<keyword evidence="7 8" id="KW-0998">Cell outer membrane</keyword>
<dbReference type="CDD" id="cd01347">
    <property type="entry name" value="ligand_gated_channel"/>
    <property type="match status" value="1"/>
</dbReference>
<evidence type="ECO:0000256" key="3">
    <source>
        <dbReference type="ARBA" id="ARBA00022452"/>
    </source>
</evidence>
<evidence type="ECO:0000259" key="12">
    <source>
        <dbReference type="Pfam" id="PF07715"/>
    </source>
</evidence>
<keyword evidence="2 8" id="KW-0813">Transport</keyword>
<evidence type="ECO:0000313" key="14">
    <source>
        <dbReference type="Proteomes" id="UP000576082"/>
    </source>
</evidence>
<dbReference type="Gene3D" id="2.40.170.20">
    <property type="entry name" value="TonB-dependent receptor, beta-barrel domain"/>
    <property type="match status" value="1"/>
</dbReference>
<feature type="signal peptide" evidence="10">
    <location>
        <begin position="1"/>
        <end position="21"/>
    </location>
</feature>
<protein>
    <submittedName>
        <fullName evidence="13">TonB-dependent receptor</fullName>
    </submittedName>
</protein>
<evidence type="ECO:0000256" key="9">
    <source>
        <dbReference type="RuleBase" id="RU003357"/>
    </source>
</evidence>
<dbReference type="InterPro" id="IPR037066">
    <property type="entry name" value="Plug_dom_sf"/>
</dbReference>
<keyword evidence="13" id="KW-0675">Receptor</keyword>
<dbReference type="EMBL" id="JABANE010000174">
    <property type="protein sequence ID" value="NME72546.1"/>
    <property type="molecule type" value="Genomic_DNA"/>
</dbReference>
<feature type="domain" description="TonB-dependent receptor plug" evidence="12">
    <location>
        <begin position="115"/>
        <end position="237"/>
    </location>
</feature>
<keyword evidence="14" id="KW-1185">Reference proteome</keyword>
<keyword evidence="10" id="KW-0732">Signal</keyword>